<organism evidence="7 8">
    <name type="scientific">Streptomyces albipurpureus</name>
    <dbReference type="NCBI Taxonomy" id="2897419"/>
    <lineage>
        <taxon>Bacteria</taxon>
        <taxon>Bacillati</taxon>
        <taxon>Actinomycetota</taxon>
        <taxon>Actinomycetes</taxon>
        <taxon>Kitasatosporales</taxon>
        <taxon>Streptomycetaceae</taxon>
        <taxon>Streptomyces</taxon>
    </lineage>
</organism>
<evidence type="ECO:0000256" key="2">
    <source>
        <dbReference type="ARBA" id="ARBA00022692"/>
    </source>
</evidence>
<dbReference type="SUPFAM" id="SSF103473">
    <property type="entry name" value="MFS general substrate transporter"/>
    <property type="match status" value="1"/>
</dbReference>
<feature type="transmembrane region" description="Helical" evidence="5">
    <location>
        <begin position="160"/>
        <end position="176"/>
    </location>
</feature>
<keyword evidence="3 5" id="KW-1133">Transmembrane helix</keyword>
<evidence type="ECO:0000259" key="6">
    <source>
        <dbReference type="PROSITE" id="PS50850"/>
    </source>
</evidence>
<reference evidence="7" key="1">
    <citation type="submission" date="2022-06" db="EMBL/GenBank/DDBJ databases">
        <title>Genome public.</title>
        <authorList>
            <person name="Sun Q."/>
        </authorList>
    </citation>
    <scope>NUCLEOTIDE SEQUENCE</scope>
    <source>
        <strain evidence="7">CWNU-1</strain>
    </source>
</reference>
<feature type="domain" description="Major facilitator superfamily (MFS) profile" evidence="6">
    <location>
        <begin position="226"/>
        <end position="424"/>
    </location>
</feature>
<evidence type="ECO:0000256" key="5">
    <source>
        <dbReference type="SAM" id="Phobius"/>
    </source>
</evidence>
<feature type="transmembrane region" description="Helical" evidence="5">
    <location>
        <begin position="260"/>
        <end position="282"/>
    </location>
</feature>
<comment type="caution">
    <text evidence="7">The sequence shown here is derived from an EMBL/GenBank/DDBJ whole genome shotgun (WGS) entry which is preliminary data.</text>
</comment>
<keyword evidence="2 5" id="KW-0812">Transmembrane</keyword>
<dbReference type="InterPro" id="IPR036259">
    <property type="entry name" value="MFS_trans_sf"/>
</dbReference>
<dbReference type="InterPro" id="IPR011701">
    <property type="entry name" value="MFS"/>
</dbReference>
<dbReference type="PANTHER" id="PTHR23542:SF1">
    <property type="entry name" value="MAJOR FACILITATOR SUPERFAMILY (MFS) PROFILE DOMAIN-CONTAINING PROTEIN"/>
    <property type="match status" value="1"/>
</dbReference>
<keyword evidence="4 5" id="KW-0472">Membrane</keyword>
<dbReference type="EMBL" id="JAMQAW010000007">
    <property type="protein sequence ID" value="MCM2388164.1"/>
    <property type="molecule type" value="Genomic_DNA"/>
</dbReference>
<evidence type="ECO:0000313" key="7">
    <source>
        <dbReference type="EMBL" id="MCM2388164.1"/>
    </source>
</evidence>
<dbReference type="Proteomes" id="UP001431429">
    <property type="component" value="Unassembled WGS sequence"/>
</dbReference>
<feature type="transmembrane region" description="Helical" evidence="5">
    <location>
        <begin position="383"/>
        <end position="402"/>
    </location>
</feature>
<protein>
    <submittedName>
        <fullName evidence="7">MFS transporter</fullName>
    </submittedName>
</protein>
<feature type="transmembrane region" description="Helical" evidence="5">
    <location>
        <begin position="318"/>
        <end position="341"/>
    </location>
</feature>
<comment type="subcellular location">
    <subcellularLocation>
        <location evidence="1">Cell membrane</location>
        <topology evidence="1">Multi-pass membrane protein</topology>
    </subcellularLocation>
</comment>
<feature type="transmembrane region" description="Helical" evidence="5">
    <location>
        <begin position="182"/>
        <end position="206"/>
    </location>
</feature>
<feature type="transmembrane region" description="Helical" evidence="5">
    <location>
        <begin position="38"/>
        <end position="62"/>
    </location>
</feature>
<evidence type="ECO:0000313" key="8">
    <source>
        <dbReference type="Proteomes" id="UP001431429"/>
    </source>
</evidence>
<dbReference type="Gene3D" id="1.20.1250.20">
    <property type="entry name" value="MFS general substrate transporter like domains"/>
    <property type="match status" value="1"/>
</dbReference>
<feature type="transmembrane region" description="Helical" evidence="5">
    <location>
        <begin position="353"/>
        <end position="377"/>
    </location>
</feature>
<dbReference type="RefSeq" id="WP_250918518.1">
    <property type="nucleotide sequence ID" value="NZ_JAMQAW010000007.1"/>
</dbReference>
<feature type="transmembrane region" description="Helical" evidence="5">
    <location>
        <begin position="227"/>
        <end position="248"/>
    </location>
</feature>
<evidence type="ECO:0000256" key="1">
    <source>
        <dbReference type="ARBA" id="ARBA00004651"/>
    </source>
</evidence>
<proteinExistence type="predicted"/>
<feature type="transmembrane region" description="Helical" evidence="5">
    <location>
        <begin position="294"/>
        <end position="312"/>
    </location>
</feature>
<evidence type="ECO:0000256" key="4">
    <source>
        <dbReference type="ARBA" id="ARBA00023136"/>
    </source>
</evidence>
<evidence type="ECO:0000256" key="3">
    <source>
        <dbReference type="ARBA" id="ARBA00022989"/>
    </source>
</evidence>
<dbReference type="PANTHER" id="PTHR23542">
    <property type="match status" value="1"/>
</dbReference>
<name>A0ABT0UJI7_9ACTN</name>
<accession>A0ABT0UJI7</accession>
<dbReference type="PROSITE" id="PS50850">
    <property type="entry name" value="MFS"/>
    <property type="match status" value="1"/>
</dbReference>
<dbReference type="Pfam" id="PF07690">
    <property type="entry name" value="MFS_1"/>
    <property type="match status" value="1"/>
</dbReference>
<dbReference type="InterPro" id="IPR020846">
    <property type="entry name" value="MFS_dom"/>
</dbReference>
<keyword evidence="8" id="KW-1185">Reference proteome</keyword>
<feature type="transmembrane region" description="Helical" evidence="5">
    <location>
        <begin position="83"/>
        <end position="102"/>
    </location>
</feature>
<sequence length="424" mass="42518">MSRWDALRTYSALPSSVGYGFLLVTLVGRIPATMGQLGSLLLVSGATGSLALGGATASVYALGQAAGGPLVGRAADRRGHRPTGLVSALLHAASLVALVVFVQGDAPVYATLTAAAAAGFSVPQVGPLSRARWTALVHRRRLTAGRFPVAMSFEGTSDEFAFVLGPALVGVIAAVASPRTAVLAAVALTLTVCVAFAIHPTAGLVSSQKDDADTHDKTVPPVRGLPILLLAAGLVGLGCYFGSIQAAVTWRAVDAGAAGAAGLVYAVLGLSSAIAGVLVPMLPASFTLARRFQAGFLLLALLSVPLVLIGGLGAGGLWVLGLLIVLPGIPIAPILVTAYTLAETTVPVRKISWVMTVLTSAVVIGYAIGALVSGSLADRYGPLPAFLTGLGAAALGSAVATMGRHRLAPLSPGAVPMTAGHGIQ</sequence>
<gene>
    <name evidence="7" type="ORF">NBG84_07545</name>
</gene>
<feature type="transmembrane region" description="Helical" evidence="5">
    <location>
        <begin position="12"/>
        <end position="32"/>
    </location>
</feature>